<reference evidence="2" key="1">
    <citation type="submission" date="2023-06" db="EMBL/GenBank/DDBJ databases">
        <authorList>
            <consortium name="Lawrence Berkeley National Laboratory"/>
            <person name="Ahrendt S."/>
            <person name="Sahu N."/>
            <person name="Indic B."/>
            <person name="Wong-Bajracharya J."/>
            <person name="Merenyi Z."/>
            <person name="Ke H.-M."/>
            <person name="Monk M."/>
            <person name="Kocsube S."/>
            <person name="Drula E."/>
            <person name="Lipzen A."/>
            <person name="Balint B."/>
            <person name="Henrissat B."/>
            <person name="Andreopoulos B."/>
            <person name="Martin F.M."/>
            <person name="Harder C.B."/>
            <person name="Rigling D."/>
            <person name="Ford K.L."/>
            <person name="Foster G.D."/>
            <person name="Pangilinan J."/>
            <person name="Papanicolaou A."/>
            <person name="Barry K."/>
            <person name="LaButti K."/>
            <person name="Viragh M."/>
            <person name="Koriabine M."/>
            <person name="Yan M."/>
            <person name="Riley R."/>
            <person name="Champramary S."/>
            <person name="Plett K.L."/>
            <person name="Tsai I.J."/>
            <person name="Slot J."/>
            <person name="Sipos G."/>
            <person name="Plett J."/>
            <person name="Nagy L.G."/>
            <person name="Grigoriev I.V."/>
        </authorList>
    </citation>
    <scope>NUCLEOTIDE SEQUENCE</scope>
    <source>
        <strain evidence="2">CCBAS 213</strain>
    </source>
</reference>
<dbReference type="GeneID" id="85357086"/>
<feature type="region of interest" description="Disordered" evidence="1">
    <location>
        <begin position="53"/>
        <end position="86"/>
    </location>
</feature>
<dbReference type="AlphaFoldDB" id="A0AA39MLB8"/>
<evidence type="ECO:0000313" key="3">
    <source>
        <dbReference type="Proteomes" id="UP001175211"/>
    </source>
</evidence>
<comment type="caution">
    <text evidence="2">The sequence shown here is derived from an EMBL/GenBank/DDBJ whole genome shotgun (WGS) entry which is preliminary data.</text>
</comment>
<dbReference type="EMBL" id="JAUEPS010000103">
    <property type="protein sequence ID" value="KAK0437929.1"/>
    <property type="molecule type" value="Genomic_DNA"/>
</dbReference>
<organism evidence="2 3">
    <name type="scientific">Armillaria tabescens</name>
    <name type="common">Ringless honey mushroom</name>
    <name type="synonym">Agaricus tabescens</name>
    <dbReference type="NCBI Taxonomy" id="1929756"/>
    <lineage>
        <taxon>Eukaryota</taxon>
        <taxon>Fungi</taxon>
        <taxon>Dikarya</taxon>
        <taxon>Basidiomycota</taxon>
        <taxon>Agaricomycotina</taxon>
        <taxon>Agaricomycetes</taxon>
        <taxon>Agaricomycetidae</taxon>
        <taxon>Agaricales</taxon>
        <taxon>Marasmiineae</taxon>
        <taxon>Physalacriaceae</taxon>
        <taxon>Desarmillaria</taxon>
    </lineage>
</organism>
<evidence type="ECO:0000313" key="2">
    <source>
        <dbReference type="EMBL" id="KAK0437929.1"/>
    </source>
</evidence>
<dbReference type="RefSeq" id="XP_060322750.1">
    <property type="nucleotide sequence ID" value="XM_060473538.1"/>
</dbReference>
<protein>
    <submittedName>
        <fullName evidence="2">Uncharacterized protein</fullName>
    </submittedName>
</protein>
<gene>
    <name evidence="2" type="ORF">EV420DRAFT_155304</name>
</gene>
<proteinExistence type="predicted"/>
<accession>A0AA39MLB8</accession>
<dbReference type="Proteomes" id="UP001175211">
    <property type="component" value="Unassembled WGS sequence"/>
</dbReference>
<sequence length="201" mass="22200">MIASPASSATLVSPEPYHRRKLDFNVAAKPKGHLEPHVSNLPRRRVAKGRAILEESESNSKGSAKTHSARSPRVEGEPQCQHASIQPLGEETDVFVSFEDVEDWTGVKIRVEDEGESDRGVPTLLRSVFLKLMMTTSGKILVVGSEGRVNAFAVALGILCRRSRRDVIKTYMVLHDTGGLEDSWRGLLSREGLEWVVGQQE</sequence>
<evidence type="ECO:0000256" key="1">
    <source>
        <dbReference type="SAM" id="MobiDB-lite"/>
    </source>
</evidence>
<keyword evidence="3" id="KW-1185">Reference proteome</keyword>
<name>A0AA39MLB8_ARMTA</name>